<evidence type="ECO:0000313" key="3">
    <source>
        <dbReference type="EMBL" id="PUA32456.1"/>
    </source>
</evidence>
<dbReference type="AlphaFoldDB" id="A0A2R7Y4H0"/>
<evidence type="ECO:0000313" key="4">
    <source>
        <dbReference type="Proteomes" id="UP000244093"/>
    </source>
</evidence>
<proteinExistence type="predicted"/>
<comment type="caution">
    <text evidence="3">The sequence shown here is derived from an EMBL/GenBank/DDBJ whole genome shotgun (WGS) entry which is preliminary data.</text>
</comment>
<evidence type="ECO:0000259" key="2">
    <source>
        <dbReference type="Pfam" id="PF02272"/>
    </source>
</evidence>
<dbReference type="Pfam" id="PF02272">
    <property type="entry name" value="DHHA1"/>
    <property type="match status" value="1"/>
</dbReference>
<protein>
    <recommendedName>
        <fullName evidence="5">DDH domain-containing protein</fullName>
    </recommendedName>
</protein>
<dbReference type="InterPro" id="IPR051319">
    <property type="entry name" value="Oligoribo/pAp-PDE_c-di-AMP_PDE"/>
</dbReference>
<organism evidence="3 4">
    <name type="scientific">Zestosphaera tikiterensis</name>
    <dbReference type="NCBI Taxonomy" id="1973259"/>
    <lineage>
        <taxon>Archaea</taxon>
        <taxon>Thermoproteota</taxon>
        <taxon>Thermoprotei</taxon>
        <taxon>Desulfurococcales</taxon>
        <taxon>Desulfurococcaceae</taxon>
        <taxon>Zestosphaera</taxon>
    </lineage>
</organism>
<reference evidence="3" key="1">
    <citation type="submission" date="2017-04" db="EMBL/GenBank/DDBJ databases">
        <authorList>
            <person name="Afonso C.L."/>
            <person name="Miller P.J."/>
            <person name="Scott M.A."/>
            <person name="Spackman E."/>
            <person name="Goraichik I."/>
            <person name="Dimitrov K.M."/>
            <person name="Suarez D.L."/>
            <person name="Swayne D.E."/>
        </authorList>
    </citation>
    <scope>NUCLEOTIDE SEQUENCE</scope>
    <source>
        <strain evidence="3">NZ3</strain>
    </source>
</reference>
<dbReference type="SUPFAM" id="SSF64182">
    <property type="entry name" value="DHH phosphoesterases"/>
    <property type="match status" value="1"/>
</dbReference>
<dbReference type="Proteomes" id="UP000244093">
    <property type="component" value="Unassembled WGS sequence"/>
</dbReference>
<dbReference type="InterPro" id="IPR001667">
    <property type="entry name" value="DDH_dom"/>
</dbReference>
<name>A0A2R7Y4H0_9CREN</name>
<dbReference type="PANTHER" id="PTHR47618:SF1">
    <property type="entry name" value="BIFUNCTIONAL OLIGORIBONUCLEASE AND PAP PHOSPHATASE NRNA"/>
    <property type="match status" value="1"/>
</dbReference>
<dbReference type="InterPro" id="IPR038763">
    <property type="entry name" value="DHH_sf"/>
</dbReference>
<evidence type="ECO:0008006" key="5">
    <source>
        <dbReference type="Google" id="ProtNLM"/>
    </source>
</evidence>
<dbReference type="GO" id="GO:0003676">
    <property type="term" value="F:nucleic acid binding"/>
    <property type="evidence" value="ECO:0007669"/>
    <property type="project" value="InterPro"/>
</dbReference>
<dbReference type="Pfam" id="PF01368">
    <property type="entry name" value="DHH"/>
    <property type="match status" value="1"/>
</dbReference>
<reference evidence="3" key="2">
    <citation type="journal article" date="2018" name="Syst. Appl. Microbiol.">
        <title>A new symbiotic nanoarchaeote (Candidatus Nanoclepta minutus) and its host (Zestosphaera tikiterensis gen. nov., sp. nov.) from a New Zealand hot spring.</title>
        <authorList>
            <person name="St John E."/>
            <person name="Liu Y."/>
            <person name="Podar M."/>
            <person name="Stott M.B."/>
            <person name="Meneghin J."/>
            <person name="Chen Z."/>
            <person name="Lagutin K."/>
            <person name="Mitchell K."/>
            <person name="Reysenbach A.L."/>
        </authorList>
    </citation>
    <scope>NUCLEOTIDE SEQUENCE [LARGE SCALE GENOMIC DNA]</scope>
    <source>
        <strain evidence="3">NZ3</strain>
    </source>
</reference>
<dbReference type="EMBL" id="NBVN01000004">
    <property type="protein sequence ID" value="PUA32456.1"/>
    <property type="molecule type" value="Genomic_DNA"/>
</dbReference>
<dbReference type="InterPro" id="IPR003156">
    <property type="entry name" value="DHHA1_dom"/>
</dbReference>
<dbReference type="PANTHER" id="PTHR47618">
    <property type="entry name" value="BIFUNCTIONAL OLIGORIBONUCLEASE AND PAP PHOSPHATASE NRNA"/>
    <property type="match status" value="1"/>
</dbReference>
<gene>
    <name evidence="3" type="ORF">B7O98_07330</name>
</gene>
<sequence>MNLREDLALKVKSLTQLLANVRNVCFLTHRDADPDAIASLLALKYVFEHLKADLTTAVYLPEGLSRESKKLLSSLNYVLNPVSYLKQCDIKVVTDSSSHSQLAGVGSHDEVVKTPYVLVDHHEVNELVKEAVLSFHYPEASSTSELVALIAHELEVKLPSEVITLLIAGILYDSKVLRLAKPTAFEALHYLTSECYECYVKVLSILSGEKVPRSETIAILKGLARTGLYSVGDYLLAISCVSAYEASVLKHLINAGADVAVVISRKENSTNIYVRATQDVIEAVKKPLAGELCMYLSKALGGSGGGHAGAAGASLPANTKLEDILNLLKKFFEELKLEFRVMEEGRWFERCFR</sequence>
<feature type="domain" description="DDH" evidence="1">
    <location>
        <begin position="24"/>
        <end position="170"/>
    </location>
</feature>
<dbReference type="Gene3D" id="3.90.1640.10">
    <property type="entry name" value="inorganic pyrophosphatase (n-terminal core)"/>
    <property type="match status" value="1"/>
</dbReference>
<dbReference type="Gene3D" id="3.10.310.40">
    <property type="match status" value="1"/>
</dbReference>
<evidence type="ECO:0000259" key="1">
    <source>
        <dbReference type="Pfam" id="PF01368"/>
    </source>
</evidence>
<feature type="domain" description="DHHA1" evidence="2">
    <location>
        <begin position="249"/>
        <end position="334"/>
    </location>
</feature>
<accession>A0A2R7Y4H0</accession>